<accession>A0ABQ2LA12</accession>
<dbReference type="InterPro" id="IPR008993">
    <property type="entry name" value="TIMP-like_OB-fold"/>
</dbReference>
<keyword evidence="3" id="KW-1185">Reference proteome</keyword>
<dbReference type="Gene3D" id="2.40.50.120">
    <property type="match status" value="1"/>
</dbReference>
<sequence length="196" mass="21632">MRRSMQIVLAFILLLMPINMLLPSEKALACSCIIPESAEKAKEQAAAVFTGTVRSIGEFESDRKEKYYAVTLAVDESWKGVNESEIVVYTRWSSCQFDFEKGKRYLLYSYENDGRYEVVNCGRSGEIHQENAGAAADLEELGAGTKFEAPPESGGEADRGIDGGTVIRWIAISVVALVLAAALGLWLRHKRKKGSF</sequence>
<gene>
    <name evidence="2" type="ORF">GCM10010969_37460</name>
</gene>
<keyword evidence="1" id="KW-0812">Transmembrane</keyword>
<protein>
    <recommendedName>
        <fullName evidence="4">Tissue inhibitor of metalloproteinase</fullName>
    </recommendedName>
</protein>
<keyword evidence="1" id="KW-1133">Transmembrane helix</keyword>
<feature type="transmembrane region" description="Helical" evidence="1">
    <location>
        <begin position="166"/>
        <end position="187"/>
    </location>
</feature>
<evidence type="ECO:0008006" key="4">
    <source>
        <dbReference type="Google" id="ProtNLM"/>
    </source>
</evidence>
<reference evidence="3" key="1">
    <citation type="journal article" date="2019" name="Int. J. Syst. Evol. Microbiol.">
        <title>The Global Catalogue of Microorganisms (GCM) 10K type strain sequencing project: providing services to taxonomists for standard genome sequencing and annotation.</title>
        <authorList>
            <consortium name="The Broad Institute Genomics Platform"/>
            <consortium name="The Broad Institute Genome Sequencing Center for Infectious Disease"/>
            <person name="Wu L."/>
            <person name="Ma J."/>
        </authorList>
    </citation>
    <scope>NUCLEOTIDE SEQUENCE [LARGE SCALE GENOMIC DNA]</scope>
    <source>
        <strain evidence="3">CGMCC 1.6964</strain>
    </source>
</reference>
<dbReference type="EMBL" id="BMLN01000015">
    <property type="protein sequence ID" value="GGO08214.1"/>
    <property type="molecule type" value="Genomic_DNA"/>
</dbReference>
<dbReference type="Proteomes" id="UP000606653">
    <property type="component" value="Unassembled WGS sequence"/>
</dbReference>
<evidence type="ECO:0000256" key="1">
    <source>
        <dbReference type="SAM" id="Phobius"/>
    </source>
</evidence>
<evidence type="ECO:0000313" key="3">
    <source>
        <dbReference type="Proteomes" id="UP000606653"/>
    </source>
</evidence>
<name>A0ABQ2LA12_9BACL</name>
<evidence type="ECO:0000313" key="2">
    <source>
        <dbReference type="EMBL" id="GGO08214.1"/>
    </source>
</evidence>
<comment type="caution">
    <text evidence="2">The sequence shown here is derived from an EMBL/GenBank/DDBJ whole genome shotgun (WGS) entry which is preliminary data.</text>
</comment>
<organism evidence="2 3">
    <name type="scientific">Saccharibacillus kuerlensis</name>
    <dbReference type="NCBI Taxonomy" id="459527"/>
    <lineage>
        <taxon>Bacteria</taxon>
        <taxon>Bacillati</taxon>
        <taxon>Bacillota</taxon>
        <taxon>Bacilli</taxon>
        <taxon>Bacillales</taxon>
        <taxon>Paenibacillaceae</taxon>
        <taxon>Saccharibacillus</taxon>
    </lineage>
</organism>
<dbReference type="SUPFAM" id="SSF50242">
    <property type="entry name" value="TIMP-like"/>
    <property type="match status" value="1"/>
</dbReference>
<proteinExistence type="predicted"/>
<keyword evidence="1" id="KW-0472">Membrane</keyword>
<dbReference type="RefSeq" id="WP_018978292.1">
    <property type="nucleotide sequence ID" value="NZ_BMLN01000015.1"/>
</dbReference>